<dbReference type="Proteomes" id="UP000076512">
    <property type="component" value="Unassembled WGS sequence"/>
</dbReference>
<organism evidence="9 10">
    <name type="scientific">Nocardia terpenica</name>
    <dbReference type="NCBI Taxonomy" id="455432"/>
    <lineage>
        <taxon>Bacteria</taxon>
        <taxon>Bacillati</taxon>
        <taxon>Actinomycetota</taxon>
        <taxon>Actinomycetes</taxon>
        <taxon>Mycobacteriales</taxon>
        <taxon>Nocardiaceae</taxon>
        <taxon>Nocardia</taxon>
    </lineage>
</organism>
<evidence type="ECO:0000256" key="4">
    <source>
        <dbReference type="ARBA" id="ARBA00035117"/>
    </source>
</evidence>
<dbReference type="OrthoDB" id="510402at2"/>
<reference evidence="9 10" key="1">
    <citation type="submission" date="2016-04" db="EMBL/GenBank/DDBJ databases">
        <authorList>
            <person name="Evans L.H."/>
            <person name="Alamgir A."/>
            <person name="Owens N."/>
            <person name="Weber N.D."/>
            <person name="Virtaneva K."/>
            <person name="Barbian K."/>
            <person name="Babar A."/>
            <person name="Rosenke K."/>
        </authorList>
    </citation>
    <scope>NUCLEOTIDE SEQUENCE [LARGE SCALE GENOMIC DNA]</scope>
    <source>
        <strain evidence="9 10">IFM 0406</strain>
    </source>
</reference>
<evidence type="ECO:0000256" key="6">
    <source>
        <dbReference type="ARBA" id="ARBA00035169"/>
    </source>
</evidence>
<keyword evidence="2" id="KW-0443">Lipid metabolism</keyword>
<gene>
    <name evidence="9" type="ORF">AWN90_27680</name>
</gene>
<sequence length="177" mass="20109">MTIAPAHYEVDTEFLADVQRCYKPHCRYLRSATVVAESDTIVGRGRFAVPEPCYIDDTGHLNAVEVIICYNQLMYQTLGMIVRHALAPEFGEWASEDFLRRYLPDVLIAEVNTRFERPIDATGFSGEFLIDSMRRYRPGPDRAPRIALETSFRFGDDRGGQCAGDIRLVVVDSGERR</sequence>
<evidence type="ECO:0000256" key="1">
    <source>
        <dbReference type="ARBA" id="ARBA00022832"/>
    </source>
</evidence>
<evidence type="ECO:0000256" key="3">
    <source>
        <dbReference type="ARBA" id="ARBA00023239"/>
    </source>
</evidence>
<protein>
    <recommendedName>
        <fullName evidence="6">(2E)-enoyl-[ACP] glycyltransferase</fullName>
        <ecNumber evidence="5">4.3.2.11</ecNumber>
    </recommendedName>
    <alternativeName>
        <fullName evidence="7">(2E)-unsaturated fatty acyl-[ACP] glycyltransferase</fullName>
    </alternativeName>
</protein>
<dbReference type="STRING" id="455432.AWN90_27680"/>
<dbReference type="AlphaFoldDB" id="A0A164LMV8"/>
<dbReference type="GO" id="GO:0016829">
    <property type="term" value="F:lyase activity"/>
    <property type="evidence" value="ECO:0007669"/>
    <property type="project" value="UniProtKB-KW"/>
</dbReference>
<comment type="caution">
    <text evidence="9">The sequence shown here is derived from an EMBL/GenBank/DDBJ whole genome shotgun (WGS) entry which is preliminary data.</text>
</comment>
<dbReference type="GO" id="GO:0006631">
    <property type="term" value="P:fatty acid metabolic process"/>
    <property type="evidence" value="ECO:0007669"/>
    <property type="project" value="UniProtKB-KW"/>
</dbReference>
<dbReference type="InterPro" id="IPR043064">
    <property type="entry name" value="FcoT_ThioEstase_Rv0098-like_sf"/>
</dbReference>
<name>A0A164LMV8_9NOCA</name>
<evidence type="ECO:0000256" key="2">
    <source>
        <dbReference type="ARBA" id="ARBA00023098"/>
    </source>
</evidence>
<keyword evidence="10" id="KW-1185">Reference proteome</keyword>
<dbReference type="RefSeq" id="WP_067588627.1">
    <property type="nucleotide sequence ID" value="NZ_JABMCZ010000005.1"/>
</dbReference>
<evidence type="ECO:0000256" key="8">
    <source>
        <dbReference type="ARBA" id="ARBA00048742"/>
    </source>
</evidence>
<accession>A0A164LMV8</accession>
<proteinExistence type="inferred from homology"/>
<dbReference type="InterPro" id="IPR022598">
    <property type="entry name" value="FcoT_ThioEstase"/>
</dbReference>
<dbReference type="Pfam" id="PF10862">
    <property type="entry name" value="FcoT"/>
    <property type="match status" value="1"/>
</dbReference>
<evidence type="ECO:0000256" key="7">
    <source>
        <dbReference type="ARBA" id="ARBA00035448"/>
    </source>
</evidence>
<evidence type="ECO:0000256" key="5">
    <source>
        <dbReference type="ARBA" id="ARBA00035127"/>
    </source>
</evidence>
<comment type="catalytic activity">
    <reaction evidence="8">
        <text>a (3R)-3-[(carboxymethyl)amino]fatty acid + holo-[ACP] + H(+) = a (2E)-enoyl-[ACP] + glycine + H2O</text>
        <dbReference type="Rhea" id="RHEA:74923"/>
        <dbReference type="Rhea" id="RHEA-COMP:9685"/>
        <dbReference type="Rhea" id="RHEA-COMP:9925"/>
        <dbReference type="ChEBI" id="CHEBI:15377"/>
        <dbReference type="ChEBI" id="CHEBI:15378"/>
        <dbReference type="ChEBI" id="CHEBI:57305"/>
        <dbReference type="ChEBI" id="CHEBI:64479"/>
        <dbReference type="ChEBI" id="CHEBI:78784"/>
        <dbReference type="ChEBI" id="CHEBI:193080"/>
        <dbReference type="EC" id="4.3.2.11"/>
    </reaction>
    <physiologicalReaction direction="right-to-left" evidence="8">
        <dbReference type="Rhea" id="RHEA:74925"/>
    </physiologicalReaction>
</comment>
<evidence type="ECO:0000313" key="10">
    <source>
        <dbReference type="Proteomes" id="UP000076512"/>
    </source>
</evidence>
<keyword evidence="1" id="KW-0276">Fatty acid metabolism</keyword>
<dbReference type="EMBL" id="LWGR01000007">
    <property type="protein sequence ID" value="KZM72583.1"/>
    <property type="molecule type" value="Genomic_DNA"/>
</dbReference>
<evidence type="ECO:0000313" key="9">
    <source>
        <dbReference type="EMBL" id="KZM72583.1"/>
    </source>
</evidence>
<keyword evidence="3" id="KW-0456">Lyase</keyword>
<dbReference type="Gene3D" id="3.10.129.30">
    <property type="entry name" value="Rv0098, thioesterase-like hot dog domain"/>
    <property type="match status" value="1"/>
</dbReference>
<comment type="similarity">
    <text evidence="4">Belongs to the FcoT family.</text>
</comment>
<dbReference type="EC" id="4.3.2.11" evidence="5"/>